<keyword evidence="1" id="KW-1133">Transmembrane helix</keyword>
<keyword evidence="1" id="KW-0472">Membrane</keyword>
<protein>
    <submittedName>
        <fullName evidence="3">Uncharacterized protein</fullName>
    </submittedName>
</protein>
<feature type="transmembrane region" description="Helical" evidence="1">
    <location>
        <begin position="12"/>
        <end position="30"/>
    </location>
</feature>
<name>A0A0K0EY36_STRVS</name>
<reference evidence="2" key="1">
    <citation type="submission" date="2014-07" db="EMBL/GenBank/DDBJ databases">
        <authorList>
            <person name="Martin A.A"/>
            <person name="De Silva N."/>
        </authorList>
    </citation>
    <scope>NUCLEOTIDE SEQUENCE</scope>
</reference>
<proteinExistence type="predicted"/>
<dbReference type="Proteomes" id="UP000035680">
    <property type="component" value="Unassembled WGS sequence"/>
</dbReference>
<reference evidence="3" key="2">
    <citation type="submission" date="2015-08" db="UniProtKB">
        <authorList>
            <consortium name="WormBaseParasite"/>
        </authorList>
    </citation>
    <scope>IDENTIFICATION</scope>
</reference>
<organism evidence="2 3">
    <name type="scientific">Strongyloides venezuelensis</name>
    <name type="common">Threadworm</name>
    <dbReference type="NCBI Taxonomy" id="75913"/>
    <lineage>
        <taxon>Eukaryota</taxon>
        <taxon>Metazoa</taxon>
        <taxon>Ecdysozoa</taxon>
        <taxon>Nematoda</taxon>
        <taxon>Chromadorea</taxon>
        <taxon>Rhabditida</taxon>
        <taxon>Tylenchina</taxon>
        <taxon>Panagrolaimomorpha</taxon>
        <taxon>Strongyloidoidea</taxon>
        <taxon>Strongyloididae</taxon>
        <taxon>Strongyloides</taxon>
    </lineage>
</organism>
<evidence type="ECO:0000313" key="2">
    <source>
        <dbReference type="Proteomes" id="UP000035680"/>
    </source>
</evidence>
<evidence type="ECO:0000256" key="1">
    <source>
        <dbReference type="SAM" id="Phobius"/>
    </source>
</evidence>
<keyword evidence="1" id="KW-0812">Transmembrane</keyword>
<keyword evidence="2" id="KW-1185">Reference proteome</keyword>
<evidence type="ECO:0000313" key="3">
    <source>
        <dbReference type="WBParaSite" id="SVE_0144300.1"/>
    </source>
</evidence>
<dbReference type="AlphaFoldDB" id="A0A0K0EY36"/>
<sequence length="154" mass="18301">MILFLNEKHSSTFFHFIILLLINVSFTYYFDSTEEYPVNIKPMTVYNKVHSKPQSVYFFYPYRFGWPMEGVNENKKTITPNKNKRGIINEHKFDDDSEEILNGRNIRSPLGTMRFGKRGQLDELPLSDKDFSNWILYNKRTMRPNPLGTMRFGK</sequence>
<dbReference type="WBParaSite" id="SVE_0144300.1">
    <property type="protein sequence ID" value="SVE_0144300.1"/>
    <property type="gene ID" value="SVE_0144300"/>
</dbReference>
<accession>A0A0K0EY36</accession>